<dbReference type="InterPro" id="IPR058240">
    <property type="entry name" value="rSAM_sf"/>
</dbReference>
<dbReference type="SFLD" id="SFLDS00029">
    <property type="entry name" value="Radical_SAM"/>
    <property type="match status" value="1"/>
</dbReference>
<gene>
    <name evidence="7" type="primary">yfkA</name>
    <name evidence="7" type="ORF">GCM10007043_12710</name>
</gene>
<dbReference type="GO" id="GO:0046872">
    <property type="term" value="F:metal ion binding"/>
    <property type="evidence" value="ECO:0007669"/>
    <property type="project" value="UniProtKB-KW"/>
</dbReference>
<evidence type="ECO:0000256" key="1">
    <source>
        <dbReference type="ARBA" id="ARBA00022485"/>
    </source>
</evidence>
<dbReference type="Pfam" id="PF08756">
    <property type="entry name" value="YfkB"/>
    <property type="match status" value="1"/>
</dbReference>
<dbReference type="SFLD" id="SFLDG01097">
    <property type="entry name" value="Uncharacterised_Radical_SAM_Su"/>
    <property type="match status" value="1"/>
</dbReference>
<evidence type="ECO:0000256" key="2">
    <source>
        <dbReference type="ARBA" id="ARBA00022691"/>
    </source>
</evidence>
<protein>
    <recommendedName>
        <fullName evidence="6">Radical SAM core domain-containing protein</fullName>
    </recommendedName>
</protein>
<keyword evidence="8" id="KW-1185">Reference proteome</keyword>
<dbReference type="EMBL" id="BMOF01000021">
    <property type="protein sequence ID" value="GGK00114.1"/>
    <property type="molecule type" value="Genomic_DNA"/>
</dbReference>
<dbReference type="GO" id="GO:0051539">
    <property type="term" value="F:4 iron, 4 sulfur cluster binding"/>
    <property type="evidence" value="ECO:0007669"/>
    <property type="project" value="UniProtKB-KW"/>
</dbReference>
<evidence type="ECO:0000256" key="5">
    <source>
        <dbReference type="ARBA" id="ARBA00023014"/>
    </source>
</evidence>
<evidence type="ECO:0000259" key="6">
    <source>
        <dbReference type="PROSITE" id="PS51918"/>
    </source>
</evidence>
<feature type="domain" description="Radical SAM core" evidence="6">
    <location>
        <begin position="25"/>
        <end position="254"/>
    </location>
</feature>
<dbReference type="InterPro" id="IPR031004">
    <property type="entry name" value="rSAM_YfkAB"/>
</dbReference>
<sequence length="381" mass="42816">MNAQGLRPLSPAYDPWDPFDTRLAEGEYRLTSVEFTVTTLCNLRCEHCAVGDTLTTRQAQALPLDLLLRRLDEVPTLTTLSITGGEPLLHRATVEDYVVPLLRYARQRGLRTQINTNLTLDPAVYEPILPYLDVLHISFNYTSADDFVAIAFDKAGHTVSPAHGRKLYEQLVSNIRDFAQRGVFVSAETILTERTAHKIGAIHRLIAELGCRRHEVHPLYPVDFARTMRLLSLDELRAAIHRLLDERVPSVWILFGTLPFFACSDNPDDLALIRRLHETPNVTVRNDPDGRNRLNVSIFTGDIIVTDFGDVGPLGNIRTDSLVEAFARWQEHPAGRRYRCFCPQSRCCGPNLLVAQSYYPDVDFTTRTGAPLADAASLPTR</sequence>
<dbReference type="SFLD" id="SFLDG01067">
    <property type="entry name" value="SPASM/twitch_domain_containing"/>
    <property type="match status" value="1"/>
</dbReference>
<dbReference type="SUPFAM" id="SSF102114">
    <property type="entry name" value="Radical SAM enzymes"/>
    <property type="match status" value="1"/>
</dbReference>
<dbReference type="GO" id="GO:0003824">
    <property type="term" value="F:catalytic activity"/>
    <property type="evidence" value="ECO:0007669"/>
    <property type="project" value="InterPro"/>
</dbReference>
<organism evidence="7 8">
    <name type="scientific">Calditerricola satsumensis</name>
    <dbReference type="NCBI Taxonomy" id="373054"/>
    <lineage>
        <taxon>Bacteria</taxon>
        <taxon>Bacillati</taxon>
        <taxon>Bacillota</taxon>
        <taxon>Bacilli</taxon>
        <taxon>Bacillales</taxon>
        <taxon>Bacillaceae</taxon>
        <taxon>Calditerricola</taxon>
    </lineage>
</organism>
<evidence type="ECO:0000256" key="3">
    <source>
        <dbReference type="ARBA" id="ARBA00022723"/>
    </source>
</evidence>
<evidence type="ECO:0000313" key="8">
    <source>
        <dbReference type="Proteomes" id="UP000637720"/>
    </source>
</evidence>
<proteinExistence type="predicted"/>
<dbReference type="Gene3D" id="3.20.20.70">
    <property type="entry name" value="Aldolase class I"/>
    <property type="match status" value="1"/>
</dbReference>
<dbReference type="Proteomes" id="UP000637720">
    <property type="component" value="Unassembled WGS sequence"/>
</dbReference>
<accession>A0A8J3BDD1</accession>
<name>A0A8J3BDD1_9BACI</name>
<dbReference type="PROSITE" id="PS51918">
    <property type="entry name" value="RADICAL_SAM"/>
    <property type="match status" value="1"/>
</dbReference>
<dbReference type="AlphaFoldDB" id="A0A8J3BDD1"/>
<dbReference type="Pfam" id="PF04055">
    <property type="entry name" value="Radical_SAM"/>
    <property type="match status" value="1"/>
</dbReference>
<dbReference type="InterPro" id="IPR013785">
    <property type="entry name" value="Aldolase_TIM"/>
</dbReference>
<dbReference type="InterPro" id="IPR014866">
    <property type="entry name" value="YfkB"/>
</dbReference>
<keyword evidence="5" id="KW-0411">Iron-sulfur</keyword>
<keyword evidence="3" id="KW-0479">Metal-binding</keyword>
<evidence type="ECO:0000313" key="7">
    <source>
        <dbReference type="EMBL" id="GGK00114.1"/>
    </source>
</evidence>
<keyword evidence="4" id="KW-0408">Iron</keyword>
<dbReference type="RefSeq" id="WP_054670808.1">
    <property type="nucleotide sequence ID" value="NZ_BMOF01000021.1"/>
</dbReference>
<keyword evidence="1" id="KW-0004">4Fe-4S</keyword>
<evidence type="ECO:0000256" key="4">
    <source>
        <dbReference type="ARBA" id="ARBA00023004"/>
    </source>
</evidence>
<dbReference type="PANTHER" id="PTHR42836:SF2">
    <property type="entry name" value="PROTEIN YFKA-RELATED"/>
    <property type="match status" value="1"/>
</dbReference>
<dbReference type="NCBIfam" id="TIGR04478">
    <property type="entry name" value="rSAM_YfkAB"/>
    <property type="match status" value="1"/>
</dbReference>
<dbReference type="InterPro" id="IPR007197">
    <property type="entry name" value="rSAM"/>
</dbReference>
<comment type="caution">
    <text evidence="7">The sequence shown here is derived from an EMBL/GenBank/DDBJ whole genome shotgun (WGS) entry which is preliminary data.</text>
</comment>
<keyword evidence="2" id="KW-0949">S-adenosyl-L-methionine</keyword>
<reference evidence="7" key="2">
    <citation type="submission" date="2020-09" db="EMBL/GenBank/DDBJ databases">
        <authorList>
            <person name="Sun Q."/>
            <person name="Ohkuma M."/>
        </authorList>
    </citation>
    <scope>NUCLEOTIDE SEQUENCE</scope>
    <source>
        <strain evidence="7">JCM 14719</strain>
    </source>
</reference>
<reference evidence="7" key="1">
    <citation type="journal article" date="2014" name="Int. J. Syst. Evol. Microbiol.">
        <title>Complete genome sequence of Corynebacterium casei LMG S-19264T (=DSM 44701T), isolated from a smear-ripened cheese.</title>
        <authorList>
            <consortium name="US DOE Joint Genome Institute (JGI-PGF)"/>
            <person name="Walter F."/>
            <person name="Albersmeier A."/>
            <person name="Kalinowski J."/>
            <person name="Ruckert C."/>
        </authorList>
    </citation>
    <scope>NUCLEOTIDE SEQUENCE</scope>
    <source>
        <strain evidence="7">JCM 14719</strain>
    </source>
</reference>
<dbReference type="PANTHER" id="PTHR42836">
    <property type="entry name" value="7-CARBOXY-7-DEAZAGUANINE SYNTHASE"/>
    <property type="match status" value="1"/>
</dbReference>